<protein>
    <submittedName>
        <fullName evidence="1">Uncharacterized protein</fullName>
    </submittedName>
</protein>
<sequence>MLAVIIITLMISVPIAIAGYLTYRLVIFDYWCNRSVNTTLQKYDIEKTQFQIIKEYYENKREHISEKEISQLAKRYRQKEPEQFLAMYDSIRDKSKTE</sequence>
<dbReference type="Proteomes" id="UP000004348">
    <property type="component" value="Chromosome"/>
</dbReference>
<evidence type="ECO:0000313" key="1">
    <source>
        <dbReference type="EMBL" id="EGG42862.1"/>
    </source>
</evidence>
<reference evidence="1" key="1">
    <citation type="journal article" date="2011" name="PLoS ONE">
        <title>Genome of a low-salinity ammonia-oxidizing archaeon determined by single-cell and metagenomic analysis.</title>
        <authorList>
            <person name="Blainey P.C."/>
            <person name="Mosier A.C."/>
            <person name="Potanina A."/>
            <person name="Francis C.A."/>
            <person name="Quake S.R."/>
        </authorList>
    </citation>
    <scope>NUCLEOTIDE SEQUENCE [LARGE SCALE GENOMIC DNA]</scope>
    <source>
        <strain evidence="1">SFB1</strain>
    </source>
</reference>
<gene>
    <name evidence="1" type="ORF">Nlim_0245</name>
</gene>
<dbReference type="AlphaFoldDB" id="F3KIE9"/>
<dbReference type="EMBL" id="AEGP01000019">
    <property type="protein sequence ID" value="EGG42862.1"/>
    <property type="molecule type" value="Genomic_DNA"/>
</dbReference>
<comment type="caution">
    <text evidence="1">The sequence shown here is derived from an EMBL/GenBank/DDBJ whole genome shotgun (WGS) entry which is preliminary data.</text>
</comment>
<accession>F3KIE9</accession>
<name>F3KIE9_9ARCH</name>
<organism evidence="1">
    <name type="scientific">Candidatus Nitrosarchaeum limnium SFB1</name>
    <dbReference type="NCBI Taxonomy" id="886738"/>
    <lineage>
        <taxon>Archaea</taxon>
        <taxon>Nitrososphaerota</taxon>
        <taxon>Nitrososphaeria</taxon>
        <taxon>Nitrosopumilales</taxon>
        <taxon>Nitrosopumilaceae</taxon>
        <taxon>Nitrosarchaeum</taxon>
    </lineage>
</organism>
<dbReference type="PATRIC" id="fig|886738.10.peg.280"/>
<proteinExistence type="predicted"/>
<dbReference type="HOGENOM" id="CLU_2340279_0_0_2"/>